<dbReference type="RefSeq" id="WP_030003638.1">
    <property type="nucleotide sequence ID" value="NC_022538.1"/>
</dbReference>
<dbReference type="InterPro" id="IPR003593">
    <property type="entry name" value="AAA+_ATPase"/>
</dbReference>
<dbReference type="Gene3D" id="3.40.50.300">
    <property type="entry name" value="P-loop containing nucleotide triphosphate hydrolases"/>
    <property type="match status" value="1"/>
</dbReference>
<keyword evidence="3" id="KW-0813">Transport</keyword>
<dbReference type="InterPro" id="IPR027417">
    <property type="entry name" value="P-loop_NTPase"/>
</dbReference>
<dbReference type="SUPFAM" id="SSF90123">
    <property type="entry name" value="ABC transporter transmembrane region"/>
    <property type="match status" value="1"/>
</dbReference>
<evidence type="ECO:0000256" key="4">
    <source>
        <dbReference type="ARBA" id="ARBA00022475"/>
    </source>
</evidence>
<keyword evidence="9 10" id="KW-0472">Membrane</keyword>
<dbReference type="Pfam" id="PF00664">
    <property type="entry name" value="ABC_membrane"/>
    <property type="match status" value="1"/>
</dbReference>
<evidence type="ECO:0000313" key="13">
    <source>
        <dbReference type="EMBL" id="CCV64754.1"/>
    </source>
</evidence>
<organism evidence="13 14">
    <name type="scientific">Alteracholeplasma palmae (strain ATCC 49389 / J233)</name>
    <name type="common">Acholeplasma palmae</name>
    <dbReference type="NCBI Taxonomy" id="1318466"/>
    <lineage>
        <taxon>Bacteria</taxon>
        <taxon>Bacillati</taxon>
        <taxon>Mycoplasmatota</taxon>
        <taxon>Mollicutes</taxon>
        <taxon>Acholeplasmatales</taxon>
        <taxon>Acholeplasmataceae</taxon>
        <taxon>Acholeplasma</taxon>
    </lineage>
</organism>
<dbReference type="KEGG" id="apal:BN85411770"/>
<feature type="transmembrane region" description="Helical" evidence="10">
    <location>
        <begin position="128"/>
        <end position="153"/>
    </location>
</feature>
<dbReference type="Pfam" id="PF00005">
    <property type="entry name" value="ABC_tran"/>
    <property type="match status" value="1"/>
</dbReference>
<dbReference type="InterPro" id="IPR003439">
    <property type="entry name" value="ABC_transporter-like_ATP-bd"/>
</dbReference>
<dbReference type="PROSITE" id="PS00211">
    <property type="entry name" value="ABC_TRANSPORTER_1"/>
    <property type="match status" value="1"/>
</dbReference>
<dbReference type="STRING" id="1318466.BN85411770"/>
<comment type="similarity">
    <text evidence="2">Belongs to the ABC transporter superfamily.</text>
</comment>
<feature type="domain" description="ABC transmembrane type-1" evidence="12">
    <location>
        <begin position="20"/>
        <end position="304"/>
    </location>
</feature>
<dbReference type="AlphaFoldDB" id="U4KLE7"/>
<evidence type="ECO:0000256" key="6">
    <source>
        <dbReference type="ARBA" id="ARBA00022741"/>
    </source>
</evidence>
<dbReference type="PROSITE" id="PS50893">
    <property type="entry name" value="ABC_TRANSPORTER_2"/>
    <property type="match status" value="1"/>
</dbReference>
<dbReference type="HOGENOM" id="CLU_000604_84_6_14"/>
<keyword evidence="4" id="KW-1003">Cell membrane</keyword>
<dbReference type="OrthoDB" id="9762778at2"/>
<feature type="transmembrane region" description="Helical" evidence="10">
    <location>
        <begin position="159"/>
        <end position="179"/>
    </location>
</feature>
<dbReference type="GO" id="GO:0005886">
    <property type="term" value="C:plasma membrane"/>
    <property type="evidence" value="ECO:0007669"/>
    <property type="project" value="UniProtKB-SubCell"/>
</dbReference>
<dbReference type="SUPFAM" id="SSF52540">
    <property type="entry name" value="P-loop containing nucleoside triphosphate hydrolases"/>
    <property type="match status" value="1"/>
</dbReference>
<dbReference type="InterPro" id="IPR017871">
    <property type="entry name" value="ABC_transporter-like_CS"/>
</dbReference>
<evidence type="ECO:0000259" key="11">
    <source>
        <dbReference type="PROSITE" id="PS50893"/>
    </source>
</evidence>
<feature type="transmembrane region" description="Helical" evidence="10">
    <location>
        <begin position="57"/>
        <end position="78"/>
    </location>
</feature>
<dbReference type="GO" id="GO:0016887">
    <property type="term" value="F:ATP hydrolysis activity"/>
    <property type="evidence" value="ECO:0007669"/>
    <property type="project" value="InterPro"/>
</dbReference>
<dbReference type="InterPro" id="IPR039421">
    <property type="entry name" value="Type_1_exporter"/>
</dbReference>
<evidence type="ECO:0000256" key="3">
    <source>
        <dbReference type="ARBA" id="ARBA00022448"/>
    </source>
</evidence>
<accession>U4KLE7</accession>
<evidence type="ECO:0000256" key="9">
    <source>
        <dbReference type="ARBA" id="ARBA00023136"/>
    </source>
</evidence>
<sequence>MIHIFKKIGWFIKKEWLTYLVLLTVLLAINILALLPALFLGQAIDVIVNNELTMHKLIFYVGVLLLIPVTRYLMSYIYNYLMGKLAQKLAYELREKYLSHLFEMDLEFYEKYSKGDLIARATEHLENITVAATSLLEGLVFNVSTIILAIGIMSVSIHLRLTLISVTIMPIGLTILNLIRQKKRRYVKKHQEIYSQMAEKVLETTEGQKTLRAYVEEDNDLEKTNDAIKADIKSWSYIVKYENWFNPLFEVVYGISYSLAFVFGVYFIINQQLTVGLLVTFIAYIGQLYSPIISISTVFTQINNAVTSIDRYDEIMNEVPKVKNDETAQNIIHFNTITFDNVTYKYPFDKQPVIKDISFSIKKGQTIGIVGPTGAGKSTLIRQLLRQFNTTSGNIYIDDVNIKQYRIEDVRKLVGYVPQEHTLFRKPVDKNILMGNPMASTLELERAILMADFRKDINYLNQGVHTMVGESGMTLSGGQKQRLSIARALVKNPDILILDDSLSAVDAKTEANILEQLRLNRSEQTNIIVAHRFSAVRDADIILVLENGRISSKGTHEELLREDGWYKKQYIQQVTMV</sequence>
<dbReference type="InterPro" id="IPR011527">
    <property type="entry name" value="ABC1_TM_dom"/>
</dbReference>
<evidence type="ECO:0000313" key="14">
    <source>
        <dbReference type="Proteomes" id="UP000032740"/>
    </source>
</evidence>
<feature type="domain" description="ABC transporter" evidence="11">
    <location>
        <begin position="337"/>
        <end position="572"/>
    </location>
</feature>
<name>U4KLE7_ALTPJ</name>
<evidence type="ECO:0000256" key="2">
    <source>
        <dbReference type="ARBA" id="ARBA00005417"/>
    </source>
</evidence>
<dbReference type="FunFam" id="3.40.50.300:FF:000221">
    <property type="entry name" value="Multidrug ABC transporter ATP-binding protein"/>
    <property type="match status" value="1"/>
</dbReference>
<reference evidence="13 14" key="1">
    <citation type="journal article" date="2013" name="J. Mol. Microbiol. Biotechnol.">
        <title>Analysis of the Complete Genomes of Acholeplasma brassicae , A. palmae and A. laidlawii and Their Comparison to the Obligate Parasites from ' Candidatus Phytoplasma'.</title>
        <authorList>
            <person name="Kube M."/>
            <person name="Siewert C."/>
            <person name="Migdoll A.M."/>
            <person name="Duduk B."/>
            <person name="Holz S."/>
            <person name="Rabus R."/>
            <person name="Seemuller E."/>
            <person name="Mitrovic J."/>
            <person name="Muller I."/>
            <person name="Buttner C."/>
            <person name="Reinhardt R."/>
        </authorList>
    </citation>
    <scope>NUCLEOTIDE SEQUENCE [LARGE SCALE GENOMIC DNA]</scope>
    <source>
        <strain evidence="13 14">J233</strain>
    </source>
</reference>
<keyword evidence="8 10" id="KW-1133">Transmembrane helix</keyword>
<protein>
    <submittedName>
        <fullName evidence="13">ABC-type transport system, permease and ATPase components</fullName>
    </submittedName>
</protein>
<comment type="subcellular location">
    <subcellularLocation>
        <location evidence="1">Cell membrane</location>
        <topology evidence="1">Multi-pass membrane protein</topology>
    </subcellularLocation>
</comment>
<keyword evidence="6" id="KW-0547">Nucleotide-binding</keyword>
<feature type="transmembrane region" description="Helical" evidence="10">
    <location>
        <begin position="16"/>
        <end position="37"/>
    </location>
</feature>
<feature type="transmembrane region" description="Helical" evidence="10">
    <location>
        <begin position="248"/>
        <end position="269"/>
    </location>
</feature>
<dbReference type="PROSITE" id="PS50929">
    <property type="entry name" value="ABC_TM1F"/>
    <property type="match status" value="1"/>
</dbReference>
<evidence type="ECO:0000256" key="5">
    <source>
        <dbReference type="ARBA" id="ARBA00022692"/>
    </source>
</evidence>
<keyword evidence="7" id="KW-0067">ATP-binding</keyword>
<dbReference type="Proteomes" id="UP000032740">
    <property type="component" value="Chromosome"/>
</dbReference>
<keyword evidence="5 10" id="KW-0812">Transmembrane</keyword>
<dbReference type="Gene3D" id="1.20.1560.10">
    <property type="entry name" value="ABC transporter type 1, transmembrane domain"/>
    <property type="match status" value="1"/>
</dbReference>
<evidence type="ECO:0000256" key="10">
    <source>
        <dbReference type="SAM" id="Phobius"/>
    </source>
</evidence>
<evidence type="ECO:0000259" key="12">
    <source>
        <dbReference type="PROSITE" id="PS50929"/>
    </source>
</evidence>
<keyword evidence="14" id="KW-1185">Reference proteome</keyword>
<dbReference type="InterPro" id="IPR036640">
    <property type="entry name" value="ABC1_TM_sf"/>
</dbReference>
<feature type="transmembrane region" description="Helical" evidence="10">
    <location>
        <begin position="275"/>
        <end position="299"/>
    </location>
</feature>
<proteinExistence type="inferred from homology"/>
<dbReference type="EMBL" id="FO681347">
    <property type="protein sequence ID" value="CCV64754.1"/>
    <property type="molecule type" value="Genomic_DNA"/>
</dbReference>
<dbReference type="PANTHER" id="PTHR24221:SF300">
    <property type="entry name" value="MULTIDRUG RESISTANCE-LIKE ATP-BINDING PROTEIN MDLA"/>
    <property type="match status" value="1"/>
</dbReference>
<evidence type="ECO:0000256" key="1">
    <source>
        <dbReference type="ARBA" id="ARBA00004651"/>
    </source>
</evidence>
<evidence type="ECO:0000256" key="7">
    <source>
        <dbReference type="ARBA" id="ARBA00022840"/>
    </source>
</evidence>
<evidence type="ECO:0000256" key="8">
    <source>
        <dbReference type="ARBA" id="ARBA00022989"/>
    </source>
</evidence>
<dbReference type="GO" id="GO:0140359">
    <property type="term" value="F:ABC-type transporter activity"/>
    <property type="evidence" value="ECO:0007669"/>
    <property type="project" value="InterPro"/>
</dbReference>
<dbReference type="SMART" id="SM00382">
    <property type="entry name" value="AAA"/>
    <property type="match status" value="1"/>
</dbReference>
<gene>
    <name evidence="13" type="ORF">BN85411770</name>
</gene>
<dbReference type="GO" id="GO:0005524">
    <property type="term" value="F:ATP binding"/>
    <property type="evidence" value="ECO:0007669"/>
    <property type="project" value="UniProtKB-KW"/>
</dbReference>
<dbReference type="PANTHER" id="PTHR24221">
    <property type="entry name" value="ATP-BINDING CASSETTE SUB-FAMILY B"/>
    <property type="match status" value="1"/>
</dbReference>